<gene>
    <name evidence="4" type="ORF">C7K08_04665</name>
</gene>
<evidence type="ECO:0008006" key="6">
    <source>
        <dbReference type="Google" id="ProtNLM"/>
    </source>
</evidence>
<dbReference type="PANTHER" id="PTHR43377">
    <property type="entry name" value="BILIVERDIN REDUCTASE A"/>
    <property type="match status" value="1"/>
</dbReference>
<evidence type="ECO:0000256" key="1">
    <source>
        <dbReference type="ARBA" id="ARBA00010928"/>
    </source>
</evidence>
<organism evidence="4 5">
    <name type="scientific">Synechococcus lacustris str. Tous</name>
    <dbReference type="NCBI Taxonomy" id="1910958"/>
    <lineage>
        <taxon>Bacteria</taxon>
        <taxon>Bacillati</taxon>
        <taxon>Cyanobacteriota</taxon>
        <taxon>Cyanophyceae</taxon>
        <taxon>Synechococcales</taxon>
        <taxon>Synechococcaceae</taxon>
        <taxon>Synechococcus</taxon>
    </lineage>
</organism>
<dbReference type="Gene3D" id="3.30.360.10">
    <property type="entry name" value="Dihydrodipicolinate Reductase, domain 2"/>
    <property type="match status" value="1"/>
</dbReference>
<dbReference type="RefSeq" id="WP_106499494.1">
    <property type="nucleotide sequence ID" value="NZ_PXVC01000013.1"/>
</dbReference>
<dbReference type="AlphaFoldDB" id="A0A2P7EFN9"/>
<reference evidence="5" key="1">
    <citation type="submission" date="2018-03" db="EMBL/GenBank/DDBJ databases">
        <title>Ecological and genomic features of two cosmopolitan and abundant freshwater picocyanobacteria.</title>
        <authorList>
            <person name="Cabello-Yeves P.J."/>
            <person name="Picazo A."/>
            <person name="Camacho A."/>
            <person name="Callieri C."/>
            <person name="Rosselli R."/>
            <person name="Roda-Garcia J."/>
            <person name="Coutinho F.H."/>
            <person name="Rodriguez-Valera F."/>
        </authorList>
    </citation>
    <scope>NUCLEOTIDE SEQUENCE [LARGE SCALE GENOMIC DNA]</scope>
    <source>
        <strain evidence="5">Tous</strain>
    </source>
</reference>
<dbReference type="PANTHER" id="PTHR43377:SF1">
    <property type="entry name" value="BILIVERDIN REDUCTASE A"/>
    <property type="match status" value="1"/>
</dbReference>
<evidence type="ECO:0000259" key="3">
    <source>
        <dbReference type="Pfam" id="PF02894"/>
    </source>
</evidence>
<comment type="caution">
    <text evidence="4">The sequence shown here is derived from an EMBL/GenBank/DDBJ whole genome shotgun (WGS) entry which is preliminary data.</text>
</comment>
<dbReference type="InterPro" id="IPR000683">
    <property type="entry name" value="Gfo/Idh/MocA-like_OxRdtase_N"/>
</dbReference>
<feature type="domain" description="Gfo/Idh/MocA-like oxidoreductase N-terminal" evidence="2">
    <location>
        <begin position="7"/>
        <end position="125"/>
    </location>
</feature>
<feature type="domain" description="Gfo/Idh/MocA-like oxidoreductase C-terminal" evidence="3">
    <location>
        <begin position="139"/>
        <end position="342"/>
    </location>
</feature>
<dbReference type="Pfam" id="PF02894">
    <property type="entry name" value="GFO_IDH_MocA_C"/>
    <property type="match status" value="1"/>
</dbReference>
<proteinExistence type="inferred from homology"/>
<keyword evidence="5" id="KW-1185">Reference proteome</keyword>
<comment type="similarity">
    <text evidence="1">Belongs to the Gfo/Idh/MocA family.</text>
</comment>
<dbReference type="InterPro" id="IPR051450">
    <property type="entry name" value="Gfo/Idh/MocA_Oxidoreductases"/>
</dbReference>
<dbReference type="InterPro" id="IPR036291">
    <property type="entry name" value="NAD(P)-bd_dom_sf"/>
</dbReference>
<evidence type="ECO:0000313" key="5">
    <source>
        <dbReference type="Proteomes" id="UP000240206"/>
    </source>
</evidence>
<dbReference type="InterPro" id="IPR004104">
    <property type="entry name" value="Gfo/Idh/MocA-like_OxRdtase_C"/>
</dbReference>
<dbReference type="SUPFAM" id="SSF55347">
    <property type="entry name" value="Glyceraldehyde-3-phosphate dehydrogenase-like, C-terminal domain"/>
    <property type="match status" value="1"/>
</dbReference>
<sequence length="349" mass="38593">MKPSYQLRIGLAGLGRFGIMHAKVLSSMANVELLAIAETRPEQLEEIGELYGVKCRYKEAEELIKDPDLDAIVIVTPNDQHEQHCLQALATGKPVFIEKPLASNYKNAQNLKQAAENSGSILQVGLILRYELNHRIIHQQIHQKDLGELISIRTKRNLSRSWFTATAEKVHTIYESSIHDLDLLLWLTGSKPISVFAHERRLGNYLSPEACIALIKFENGCIGITETSWFVPPGAPANVTTSNWNGCIDAELVVVGSNKTVQLRSLDSPLKIWDSSGTSSPDSILWPEYNGRIYGALREELDDFVKCASQGVESETANLEHAINGLQLADAIIESARIGTPIIMNQQSG</sequence>
<accession>A0A2P7EFN9</accession>
<dbReference type="EMBL" id="PXVC01000013">
    <property type="protein sequence ID" value="PSI02035.1"/>
    <property type="molecule type" value="Genomic_DNA"/>
</dbReference>
<dbReference type="Pfam" id="PF01408">
    <property type="entry name" value="GFO_IDH_MocA"/>
    <property type="match status" value="1"/>
</dbReference>
<evidence type="ECO:0000259" key="2">
    <source>
        <dbReference type="Pfam" id="PF01408"/>
    </source>
</evidence>
<protein>
    <recommendedName>
        <fullName evidence="6">Gfo/Idh/MocA family oxidoreductase</fullName>
    </recommendedName>
</protein>
<dbReference type="STRING" id="1910958.BTM30_04525"/>
<dbReference type="SUPFAM" id="SSF51735">
    <property type="entry name" value="NAD(P)-binding Rossmann-fold domains"/>
    <property type="match status" value="1"/>
</dbReference>
<name>A0A2P7EFN9_9SYNE</name>
<dbReference type="Proteomes" id="UP000240206">
    <property type="component" value="Unassembled WGS sequence"/>
</dbReference>
<dbReference type="Gene3D" id="3.40.50.720">
    <property type="entry name" value="NAD(P)-binding Rossmann-like Domain"/>
    <property type="match status" value="1"/>
</dbReference>
<evidence type="ECO:0000313" key="4">
    <source>
        <dbReference type="EMBL" id="PSI02035.1"/>
    </source>
</evidence>
<dbReference type="GO" id="GO:0000166">
    <property type="term" value="F:nucleotide binding"/>
    <property type="evidence" value="ECO:0007669"/>
    <property type="project" value="InterPro"/>
</dbReference>